<proteinExistence type="predicted"/>
<evidence type="ECO:0000259" key="13">
    <source>
        <dbReference type="PROSITE" id="PS50157"/>
    </source>
</evidence>
<keyword evidence="2" id="KW-0479">Metal-binding</keyword>
<dbReference type="GO" id="GO:0003677">
    <property type="term" value="F:DNA binding"/>
    <property type="evidence" value="ECO:0007669"/>
    <property type="project" value="UniProtKB-UniRule"/>
</dbReference>
<dbReference type="GeneID" id="103507797"/>
<evidence type="ECO:0000313" key="18">
    <source>
        <dbReference type="RefSeq" id="XP_026678368.1"/>
    </source>
</evidence>
<dbReference type="PROSITE" id="PS00028">
    <property type="entry name" value="ZINC_FINGER_C2H2_1"/>
    <property type="match status" value="3"/>
</dbReference>
<evidence type="ECO:0000256" key="6">
    <source>
        <dbReference type="ARBA" id="ARBA00023125"/>
    </source>
</evidence>
<evidence type="ECO:0000256" key="11">
    <source>
        <dbReference type="SAM" id="MobiDB-lite"/>
    </source>
</evidence>
<keyword evidence="12" id="KW-1133">Transmembrane helix</keyword>
<dbReference type="RefSeq" id="XP_026678368.1">
    <property type="nucleotide sequence ID" value="XM_026822567.1"/>
</dbReference>
<evidence type="ECO:0000256" key="1">
    <source>
        <dbReference type="ARBA" id="ARBA00004123"/>
    </source>
</evidence>
<dbReference type="SUPFAM" id="SSF57667">
    <property type="entry name" value="beta-beta-alpha zinc fingers"/>
    <property type="match status" value="1"/>
</dbReference>
<sequence>MGKKKSVTFDVPSSPPTKVKKEKNIDSEIEARQKHINNLLETKKELENKIKMAAHKKKKPLIPTNVPPPLLEEVVCCVPLCSNTSFRTKSKMFFPFPAIKKLSKQWVQNVGRKGFEKKGADHLHENYKVCSDHFEPHMFVPKTKNKVLTTQAVPTIFESIHEPEISIHTGTAPPVKKPPKRVRKKKVILDEDFEYDEDLPLSSLLPPKLSMKRKLVKKTDATNKTKWMYKPSVQIVEDHDNDAVQSSGSEYEYEPCDLEDADPNDVNFDPSAPKRRKMGTRRKPKETLPLTLECYSDELSLAQKEAYATATQIYEECKKKLDELAKMKNAKLVFNNQEIQAYEIDEGATTGEIEIQEEYHPSMGVAGLPVSTSLTVVPPAQTAPVKRPGKQVTVLDKTKLSGTPVAGHSFKIKTLTAVKPQESTSIGGLFSKMNKSADAGGIPDSKEVTFNKLAGKTYPSLVVIARPSLKLKEIGTNVAVSERTALDAKVKAVLLYSSSNLTEWLIQQGLLRSEQYCNVHFISEDVPIKLKLGMYSDVTKFPHSGGYVWISECCPNKFVSVFYNSIFEGAPQTPSVLVKLMYHWACQTSIGNVTSWVKIDNLYLKTFYSYMRCVCTAAVHEKHELIGGPMKKVEVGVISLGTTNVDGNLRQVKVEVLGVFETDTTKIRLRAIEPLPESERNQKKRFAKIMEPLREWVHPDSAICTDFTVDKSAFLSLGFKNVFQVSLNDTNPPQMNNKNIMEYLRRVVPRMFQNTLSLLSRHIIQQFLDELVWRERFGPIPSRAFESIVKHLAEQTKLDTGGTLLNRYQKISVNPFANWKYANWAASCAQPVQEPKPLVIENRPVIQLDSALAAASEETAPQEAVVEEKRGRKRGPDRSPLRPSKKPASAAAFIEEGDTSLDTFYYGTLPGNQVIEPEYEIKYSCPTCSQIFSSNLLLLTHLEVHSVIPSADHHRDSNPAMCRYCLKTFTSSLTLNEHIDEVHIKKNVRTKCLICQERCREKQTLIKHMERSHNESELPYSCDYCSFRSSEHNLVVDHFYESHAKAPVLQCPFCLKVVVIGEHGDPIERNINFFLVHLEVSHELYPVRTRFFLRTVGFLLSYPVLLFDCGTILTFVVTVHSTKDV</sequence>
<dbReference type="GO" id="GO:0010468">
    <property type="term" value="P:regulation of gene expression"/>
    <property type="evidence" value="ECO:0007669"/>
    <property type="project" value="TreeGrafter"/>
</dbReference>
<feature type="domain" description="THAP-type" evidence="14">
    <location>
        <begin position="71"/>
        <end position="157"/>
    </location>
</feature>
<dbReference type="PROSITE" id="PS50157">
    <property type="entry name" value="ZINC_FINGER_C2H2_2"/>
    <property type="match status" value="2"/>
</dbReference>
<dbReference type="RefSeq" id="XP_026678371.1">
    <property type="nucleotide sequence ID" value="XM_026822570.1"/>
</dbReference>
<evidence type="ECO:0000313" key="15">
    <source>
        <dbReference type="Proteomes" id="UP000079169"/>
    </source>
</evidence>
<evidence type="ECO:0000256" key="3">
    <source>
        <dbReference type="ARBA" id="ARBA00022737"/>
    </source>
</evidence>
<dbReference type="PaxDb" id="121845-A0A3Q0IPZ2"/>
<keyword evidence="5" id="KW-0862">Zinc</keyword>
<dbReference type="AlphaFoldDB" id="A0A3Q0IPZ2"/>
<dbReference type="RefSeq" id="XP_026678365.1">
    <property type="nucleotide sequence ID" value="XM_026822564.1"/>
</dbReference>
<dbReference type="InterPro" id="IPR050331">
    <property type="entry name" value="Zinc_finger"/>
</dbReference>
<keyword evidence="15" id="KW-1185">Reference proteome</keyword>
<dbReference type="InterPro" id="IPR006612">
    <property type="entry name" value="THAP_Znf"/>
</dbReference>
<protein>
    <submittedName>
        <fullName evidence="16 17">Uncharacterized protein LOC103507797 isoform X1</fullName>
    </submittedName>
</protein>
<keyword evidence="10" id="KW-0175">Coiled coil</keyword>
<dbReference type="GO" id="GO:0008270">
    <property type="term" value="F:zinc ion binding"/>
    <property type="evidence" value="ECO:0007669"/>
    <property type="project" value="UniProtKB-KW"/>
</dbReference>
<keyword evidence="3" id="KW-0677">Repeat</keyword>
<evidence type="ECO:0000256" key="10">
    <source>
        <dbReference type="SAM" id="Coils"/>
    </source>
</evidence>
<reference evidence="16 17" key="1">
    <citation type="submission" date="2025-04" db="UniProtKB">
        <authorList>
            <consortium name="RefSeq"/>
        </authorList>
    </citation>
    <scope>IDENTIFICATION</scope>
</reference>
<evidence type="ECO:0000256" key="7">
    <source>
        <dbReference type="ARBA" id="ARBA00023242"/>
    </source>
</evidence>
<gene>
    <name evidence="16 17 18 19 20 21 22" type="primary">LOC103507797</name>
</gene>
<feature type="coiled-coil region" evidence="10">
    <location>
        <begin position="29"/>
        <end position="56"/>
    </location>
</feature>
<dbReference type="RefSeq" id="XP_026678366.1">
    <property type="nucleotide sequence ID" value="XM_026822565.1"/>
</dbReference>
<evidence type="ECO:0000313" key="17">
    <source>
        <dbReference type="RefSeq" id="XP_026678366.1"/>
    </source>
</evidence>
<dbReference type="GO" id="GO:0005634">
    <property type="term" value="C:nucleus"/>
    <property type="evidence" value="ECO:0007669"/>
    <property type="project" value="UniProtKB-SubCell"/>
</dbReference>
<evidence type="ECO:0000259" key="14">
    <source>
        <dbReference type="PROSITE" id="PS50950"/>
    </source>
</evidence>
<organism evidence="15 17">
    <name type="scientific">Diaphorina citri</name>
    <name type="common">Asian citrus psyllid</name>
    <dbReference type="NCBI Taxonomy" id="121845"/>
    <lineage>
        <taxon>Eukaryota</taxon>
        <taxon>Metazoa</taxon>
        <taxon>Ecdysozoa</taxon>
        <taxon>Arthropoda</taxon>
        <taxon>Hexapoda</taxon>
        <taxon>Insecta</taxon>
        <taxon>Pterygota</taxon>
        <taxon>Neoptera</taxon>
        <taxon>Paraneoptera</taxon>
        <taxon>Hemiptera</taxon>
        <taxon>Sternorrhyncha</taxon>
        <taxon>Psylloidea</taxon>
        <taxon>Psyllidae</taxon>
        <taxon>Diaphorininae</taxon>
        <taxon>Diaphorina</taxon>
    </lineage>
</organism>
<dbReference type="SMART" id="SM00355">
    <property type="entry name" value="ZnF_C2H2"/>
    <property type="match status" value="4"/>
</dbReference>
<dbReference type="SUPFAM" id="SSF57716">
    <property type="entry name" value="Glucocorticoid receptor-like (DNA-binding domain)"/>
    <property type="match status" value="1"/>
</dbReference>
<evidence type="ECO:0000256" key="5">
    <source>
        <dbReference type="ARBA" id="ARBA00022833"/>
    </source>
</evidence>
<feature type="region of interest" description="Disordered" evidence="11">
    <location>
        <begin position="1"/>
        <end position="23"/>
    </location>
</feature>
<evidence type="ECO:0000313" key="16">
    <source>
        <dbReference type="RefSeq" id="XP_026678365.1"/>
    </source>
</evidence>
<evidence type="ECO:0000313" key="20">
    <source>
        <dbReference type="RefSeq" id="XP_026678370.1"/>
    </source>
</evidence>
<dbReference type="Gene3D" id="3.30.160.60">
    <property type="entry name" value="Classic Zinc Finger"/>
    <property type="match status" value="2"/>
</dbReference>
<keyword evidence="12" id="KW-0472">Membrane</keyword>
<evidence type="ECO:0000256" key="2">
    <source>
        <dbReference type="ARBA" id="ARBA00022723"/>
    </source>
</evidence>
<evidence type="ECO:0000256" key="4">
    <source>
        <dbReference type="ARBA" id="ARBA00022771"/>
    </source>
</evidence>
<feature type="domain" description="C2H2-type" evidence="13">
    <location>
        <begin position="960"/>
        <end position="988"/>
    </location>
</feature>
<evidence type="ECO:0000256" key="9">
    <source>
        <dbReference type="PROSITE-ProRule" id="PRU00309"/>
    </source>
</evidence>
<keyword evidence="6 9" id="KW-0238">DNA-binding</keyword>
<dbReference type="Proteomes" id="UP000079169">
    <property type="component" value="Unplaced"/>
</dbReference>
<evidence type="ECO:0000256" key="12">
    <source>
        <dbReference type="SAM" id="Phobius"/>
    </source>
</evidence>
<keyword evidence="12" id="KW-0812">Transmembrane</keyword>
<comment type="subcellular location">
    <subcellularLocation>
        <location evidence="1">Nucleus</location>
    </subcellularLocation>
</comment>
<dbReference type="SMART" id="SM00980">
    <property type="entry name" value="THAP"/>
    <property type="match status" value="1"/>
</dbReference>
<dbReference type="RefSeq" id="XP_026678370.1">
    <property type="nucleotide sequence ID" value="XM_026822569.1"/>
</dbReference>
<dbReference type="RefSeq" id="XP_026678372.1">
    <property type="nucleotide sequence ID" value="XM_026822571.1"/>
</dbReference>
<feature type="region of interest" description="Disordered" evidence="11">
    <location>
        <begin position="255"/>
        <end position="283"/>
    </location>
</feature>
<dbReference type="RefSeq" id="XP_026678369.1">
    <property type="nucleotide sequence ID" value="XM_026822568.1"/>
</dbReference>
<feature type="domain" description="C2H2-type" evidence="13">
    <location>
        <begin position="923"/>
        <end position="946"/>
    </location>
</feature>
<feature type="compositionally biased region" description="Basic residues" evidence="11">
    <location>
        <begin position="273"/>
        <end position="283"/>
    </location>
</feature>
<name>A0A3Q0IPZ2_DIACI</name>
<dbReference type="PANTHER" id="PTHR16515">
    <property type="entry name" value="PR DOMAIN ZINC FINGER PROTEIN"/>
    <property type="match status" value="1"/>
</dbReference>
<keyword evidence="7" id="KW-0539">Nucleus</keyword>
<accession>A0A3Q0IPZ2</accession>
<keyword evidence="4 8" id="KW-0863">Zinc-finger</keyword>
<dbReference type="SMART" id="SM00692">
    <property type="entry name" value="DM3"/>
    <property type="match status" value="1"/>
</dbReference>
<dbReference type="STRING" id="121845.A0A3Q0IPZ2"/>
<dbReference type="PANTHER" id="PTHR16515:SF49">
    <property type="entry name" value="GASTRULA ZINC FINGER PROTEIN XLCGF49.1-LIKE-RELATED"/>
    <property type="match status" value="1"/>
</dbReference>
<dbReference type="KEGG" id="dci:103507797"/>
<feature type="compositionally biased region" description="Basic and acidic residues" evidence="11">
    <location>
        <begin position="866"/>
        <end position="880"/>
    </location>
</feature>
<feature type="transmembrane region" description="Helical" evidence="12">
    <location>
        <begin position="1091"/>
        <end position="1119"/>
    </location>
</feature>
<evidence type="ECO:0000313" key="21">
    <source>
        <dbReference type="RefSeq" id="XP_026678371.1"/>
    </source>
</evidence>
<dbReference type="InterPro" id="IPR036236">
    <property type="entry name" value="Znf_C2H2_sf"/>
</dbReference>
<dbReference type="PROSITE" id="PS50950">
    <property type="entry name" value="ZF_THAP"/>
    <property type="match status" value="1"/>
</dbReference>
<dbReference type="InterPro" id="IPR013087">
    <property type="entry name" value="Znf_C2H2_type"/>
</dbReference>
<evidence type="ECO:0000313" key="22">
    <source>
        <dbReference type="RefSeq" id="XP_026678372.1"/>
    </source>
</evidence>
<evidence type="ECO:0000313" key="19">
    <source>
        <dbReference type="RefSeq" id="XP_026678369.1"/>
    </source>
</evidence>
<feature type="region of interest" description="Disordered" evidence="11">
    <location>
        <begin position="856"/>
        <end position="890"/>
    </location>
</feature>
<dbReference type="Pfam" id="PF05485">
    <property type="entry name" value="THAP"/>
    <property type="match status" value="1"/>
</dbReference>
<evidence type="ECO:0000256" key="8">
    <source>
        <dbReference type="PROSITE-ProRule" id="PRU00042"/>
    </source>
</evidence>